<accession>A0ABQ5BWB4</accession>
<protein>
    <submittedName>
        <fullName evidence="1">Uncharacterized protein</fullName>
    </submittedName>
</protein>
<dbReference type="Proteomes" id="UP001151760">
    <property type="component" value="Unassembled WGS sequence"/>
</dbReference>
<evidence type="ECO:0000313" key="2">
    <source>
        <dbReference type="Proteomes" id="UP001151760"/>
    </source>
</evidence>
<reference evidence="1" key="2">
    <citation type="submission" date="2022-01" db="EMBL/GenBank/DDBJ databases">
        <authorList>
            <person name="Yamashiro T."/>
            <person name="Shiraishi A."/>
            <person name="Satake H."/>
            <person name="Nakayama K."/>
        </authorList>
    </citation>
    <scope>NUCLEOTIDE SEQUENCE</scope>
</reference>
<organism evidence="1 2">
    <name type="scientific">Tanacetum coccineum</name>
    <dbReference type="NCBI Taxonomy" id="301880"/>
    <lineage>
        <taxon>Eukaryota</taxon>
        <taxon>Viridiplantae</taxon>
        <taxon>Streptophyta</taxon>
        <taxon>Embryophyta</taxon>
        <taxon>Tracheophyta</taxon>
        <taxon>Spermatophyta</taxon>
        <taxon>Magnoliopsida</taxon>
        <taxon>eudicotyledons</taxon>
        <taxon>Gunneridae</taxon>
        <taxon>Pentapetalae</taxon>
        <taxon>asterids</taxon>
        <taxon>campanulids</taxon>
        <taxon>Asterales</taxon>
        <taxon>Asteraceae</taxon>
        <taxon>Asteroideae</taxon>
        <taxon>Anthemideae</taxon>
        <taxon>Anthemidinae</taxon>
        <taxon>Tanacetum</taxon>
    </lineage>
</organism>
<dbReference type="EMBL" id="BQNB010013694">
    <property type="protein sequence ID" value="GJT19146.1"/>
    <property type="molecule type" value="Genomic_DNA"/>
</dbReference>
<name>A0ABQ5BWB4_9ASTR</name>
<gene>
    <name evidence="1" type="ORF">Tco_0877852</name>
</gene>
<keyword evidence="2" id="KW-1185">Reference proteome</keyword>
<comment type="caution">
    <text evidence="1">The sequence shown here is derived from an EMBL/GenBank/DDBJ whole genome shotgun (WGS) entry which is preliminary data.</text>
</comment>
<evidence type="ECO:0000313" key="1">
    <source>
        <dbReference type="EMBL" id="GJT19146.1"/>
    </source>
</evidence>
<proteinExistence type="predicted"/>
<sequence>MLVEVIRIVFGRLVFERYIRGKTLGKLIWRSIQNGPTPHPQITMTEGHVDRCSIQVSKGQAGMEELLRIKNKKELADIQGNQHSQSKGSQAVIQHTKPDSYWERDLGQCRASNERKSVDHLRCTGRKHLDSDVESDIDDIMIPCSNRELKQGKLPQPTLYDGHALLNPTHTSVKVHYSEDSLVHIEVSKTKMSKRLGTIKPINYAELNALYSHFVPQKELSREQGCIPTVQKPNPPLNLANLCQRATLRTIVFLPVNVVNARNVRRAAYHNKKLNVIDHNQFVIRSLKFANTKTPQAKHSVNHTKKVWKATRNHNVNTTKTAWRPIGKVVGSVKPQWKPTG</sequence>
<reference evidence="1" key="1">
    <citation type="journal article" date="2022" name="Int. J. Mol. Sci.">
        <title>Draft Genome of Tanacetum Coccineum: Genomic Comparison of Closely Related Tanacetum-Family Plants.</title>
        <authorList>
            <person name="Yamashiro T."/>
            <person name="Shiraishi A."/>
            <person name="Nakayama K."/>
            <person name="Satake H."/>
        </authorList>
    </citation>
    <scope>NUCLEOTIDE SEQUENCE</scope>
</reference>